<proteinExistence type="predicted"/>
<comment type="caution">
    <text evidence="3">The sequence shown here is derived from an EMBL/GenBank/DDBJ whole genome shotgun (WGS) entry which is preliminary data.</text>
</comment>
<feature type="chain" id="PRO_5004638235" evidence="2">
    <location>
        <begin position="34"/>
        <end position="107"/>
    </location>
</feature>
<dbReference type="Proteomes" id="UP000016566">
    <property type="component" value="Unassembled WGS sequence"/>
</dbReference>
<feature type="region of interest" description="Disordered" evidence="1">
    <location>
        <begin position="62"/>
        <end position="107"/>
    </location>
</feature>
<accession>U3ASH3</accession>
<evidence type="ECO:0000256" key="2">
    <source>
        <dbReference type="SAM" id="SignalP"/>
    </source>
</evidence>
<gene>
    <name evidence="3" type="ORF">MBELCI_3730</name>
</gene>
<dbReference type="AlphaFoldDB" id="U3ASH3"/>
<keyword evidence="4" id="KW-1185">Reference proteome</keyword>
<reference evidence="3" key="1">
    <citation type="journal article" date="2013" name="Genome Announc.">
        <title>Draft Genome Sequence of Loktanella cinnabarina LL-001T, Isolated from Deep-Sea Floor Sediment.</title>
        <authorList>
            <person name="Nishi S."/>
            <person name="Tsubouchi T."/>
            <person name="Takaki Y."/>
            <person name="Koyanagi R."/>
            <person name="Satoh N."/>
            <person name="Maruyama T."/>
            <person name="Hatada Y."/>
        </authorList>
    </citation>
    <scope>NUCLEOTIDE SEQUENCE [LARGE SCALE GENOMIC DNA]</scope>
    <source>
        <strain evidence="3">LL-001</strain>
    </source>
</reference>
<sequence length="107" mass="10552">MSTITRKPRRVVIARRVLALGASAAMIGSTAGAASVATDLSNPQGLVHQIEAEGEGAVEIEAEGEGAAEAEGERGAIEVEGEGEGAAKAEGEGEGAVEGRGPRLGGS</sequence>
<keyword evidence="2" id="KW-0732">Signal</keyword>
<dbReference type="EMBL" id="BATB01000129">
    <property type="protein sequence ID" value="GAD57678.1"/>
    <property type="molecule type" value="Genomic_DNA"/>
</dbReference>
<evidence type="ECO:0000313" key="4">
    <source>
        <dbReference type="Proteomes" id="UP000016566"/>
    </source>
</evidence>
<evidence type="ECO:0000256" key="1">
    <source>
        <dbReference type="SAM" id="MobiDB-lite"/>
    </source>
</evidence>
<name>U3ASH3_9RHOB</name>
<organism evidence="3 4">
    <name type="scientific">Limimaricola cinnabarinus LL-001</name>
    <dbReference type="NCBI Taxonomy" id="1337093"/>
    <lineage>
        <taxon>Bacteria</taxon>
        <taxon>Pseudomonadati</taxon>
        <taxon>Pseudomonadota</taxon>
        <taxon>Alphaproteobacteria</taxon>
        <taxon>Rhodobacterales</taxon>
        <taxon>Paracoccaceae</taxon>
        <taxon>Limimaricola</taxon>
    </lineage>
</organism>
<feature type="compositionally biased region" description="Gly residues" evidence="1">
    <location>
        <begin position="94"/>
        <end position="107"/>
    </location>
</feature>
<evidence type="ECO:0000313" key="3">
    <source>
        <dbReference type="EMBL" id="GAD57678.1"/>
    </source>
</evidence>
<feature type="signal peptide" evidence="2">
    <location>
        <begin position="1"/>
        <end position="33"/>
    </location>
</feature>
<protein>
    <submittedName>
        <fullName evidence="3">Uncharacterized protein</fullName>
    </submittedName>
</protein>